<proteinExistence type="predicted"/>
<feature type="transmembrane region" description="Helical" evidence="1">
    <location>
        <begin position="60"/>
        <end position="79"/>
    </location>
</feature>
<gene>
    <name evidence="2" type="ORF">H8B22_10220</name>
</gene>
<dbReference type="KEGG" id="lsx:H8B22_10220"/>
<dbReference type="Proteomes" id="UP000516018">
    <property type="component" value="Chromosome"/>
</dbReference>
<accession>A0A7H0FV15</accession>
<dbReference type="EMBL" id="CP060820">
    <property type="protein sequence ID" value="QNP39881.1"/>
    <property type="molecule type" value="Genomic_DNA"/>
</dbReference>
<keyword evidence="1" id="KW-1133">Transmembrane helix</keyword>
<evidence type="ECO:0000256" key="1">
    <source>
        <dbReference type="SAM" id="Phobius"/>
    </source>
</evidence>
<organism evidence="2 3">
    <name type="scientific">Agrilutibacter terrestris</name>
    <dbReference type="NCBI Taxonomy" id="2865112"/>
    <lineage>
        <taxon>Bacteria</taxon>
        <taxon>Pseudomonadati</taxon>
        <taxon>Pseudomonadota</taxon>
        <taxon>Gammaproteobacteria</taxon>
        <taxon>Lysobacterales</taxon>
        <taxon>Lysobacteraceae</taxon>
        <taxon>Agrilutibacter</taxon>
    </lineage>
</organism>
<dbReference type="InterPro" id="IPR018643">
    <property type="entry name" value="DUF2069_membrane"/>
</dbReference>
<name>A0A7H0FV15_9GAMM</name>
<reference evidence="2 3" key="1">
    <citation type="submission" date="2020-08" db="EMBL/GenBank/DDBJ databases">
        <title>Lysobacter sp. II4 sp. nov., isolated from soil.</title>
        <authorList>
            <person name="Woo C.Y."/>
            <person name="Kim J."/>
        </authorList>
    </citation>
    <scope>NUCLEOTIDE SEQUENCE [LARGE SCALE GENOMIC DNA]</scope>
    <source>
        <strain evidence="2 3">II4</strain>
    </source>
</reference>
<evidence type="ECO:0000313" key="2">
    <source>
        <dbReference type="EMBL" id="QNP39881.1"/>
    </source>
</evidence>
<evidence type="ECO:0000313" key="3">
    <source>
        <dbReference type="Proteomes" id="UP000516018"/>
    </source>
</evidence>
<dbReference type="Pfam" id="PF09842">
    <property type="entry name" value="DUF2069"/>
    <property type="match status" value="1"/>
</dbReference>
<feature type="transmembrane region" description="Helical" evidence="1">
    <location>
        <begin position="12"/>
        <end position="29"/>
    </location>
</feature>
<dbReference type="AlphaFoldDB" id="A0A7H0FV15"/>
<feature type="transmembrane region" description="Helical" evidence="1">
    <location>
        <begin position="35"/>
        <end position="53"/>
    </location>
</feature>
<sequence>MSVFTGPLSRRVLITALIALTGLYLLWFGALPTPWAALLVFALPPAALAMAALRGWRQAGFWAGVLALGWFSHGVMAAWTRAPERLFACTEILLALVVIFAASIPGMKARFAKPKA</sequence>
<keyword evidence="3" id="KW-1185">Reference proteome</keyword>
<protein>
    <submittedName>
        <fullName evidence="2">DUF2069 domain-containing protein</fullName>
    </submittedName>
</protein>
<keyword evidence="1" id="KW-0472">Membrane</keyword>
<keyword evidence="1" id="KW-0812">Transmembrane</keyword>
<feature type="transmembrane region" description="Helical" evidence="1">
    <location>
        <begin position="85"/>
        <end position="107"/>
    </location>
</feature>
<dbReference type="RefSeq" id="WP_187711327.1">
    <property type="nucleotide sequence ID" value="NZ_CP060820.1"/>
</dbReference>